<dbReference type="GO" id="GO:0006508">
    <property type="term" value="P:proteolysis"/>
    <property type="evidence" value="ECO:0007669"/>
    <property type="project" value="UniProtKB-KW"/>
</dbReference>
<dbReference type="GO" id="GO:0004252">
    <property type="term" value="F:serine-type endopeptidase activity"/>
    <property type="evidence" value="ECO:0007669"/>
    <property type="project" value="InterPro"/>
</dbReference>
<dbReference type="GO" id="GO:0008240">
    <property type="term" value="F:tripeptidyl-peptidase activity"/>
    <property type="evidence" value="ECO:0007669"/>
    <property type="project" value="TreeGrafter"/>
</dbReference>
<proteinExistence type="inferred from homology"/>
<reference evidence="11 12" key="1">
    <citation type="submission" date="2020-07" db="EMBL/GenBank/DDBJ databases">
        <title>Sequencing the genomes of 1000 actinobacteria strains.</title>
        <authorList>
            <person name="Klenk H.-P."/>
        </authorList>
    </citation>
    <scope>NUCLEOTIDE SEQUENCE [LARGE SCALE GENOMIC DNA]</scope>
    <source>
        <strain evidence="11 12">DSM 104001</strain>
    </source>
</reference>
<evidence type="ECO:0000313" key="12">
    <source>
        <dbReference type="Proteomes" id="UP000541969"/>
    </source>
</evidence>
<protein>
    <submittedName>
        <fullName evidence="11">Kumamolisin</fullName>
    </submittedName>
</protein>
<dbReference type="SUPFAM" id="SSF52743">
    <property type="entry name" value="Subtilisin-like"/>
    <property type="match status" value="1"/>
</dbReference>
<evidence type="ECO:0000256" key="5">
    <source>
        <dbReference type="ARBA" id="ARBA00022825"/>
    </source>
</evidence>
<dbReference type="SMART" id="SM00944">
    <property type="entry name" value="Pro-kuma_activ"/>
    <property type="match status" value="1"/>
</dbReference>
<sequence>MTSSERPPLPGSDRYAARGVRATGVPDPAAPVDITVVLRRGQPLPALGAAPDDVATAVQALESEGLEVLAVDVPSRRIQARGDVAMLERVFGTSLSQVQSPDPVTGRPVPHRQRTGELVLPPSLAGVVIAVLGLDDRPQARVRFRPAAGPTTSFTPLDLGRVYRFPAGTDGSGQMLAILELGGGYRQADLDAYWAQIGLADPPTVTAVGVDGGANAPEGDPNGADGEVLLDIEVAGGLAPGADLVVYFAPNTDRGFLDALSDAVHARPTPTVVSISWGQSEDEWTGQARTAMDEALADAAALGVTVCVAAGDDGSRDNATDAGAHVDFPAASPHALACGGTTLQADATSGTVHSEVVWFHGVGQGGTGGGVSDVFAVPSWQAAAGVPGDADTGRPGRGVPDVAGDADPSTGYQVRVDGTDVVYGGTSAVAPLWSALVCRLAEALGRSPGFLPPVLYGGVTAGRPAPGFRDITSGSNGAYTARPGWDACTGLGVPDGEALLARLRG</sequence>
<dbReference type="Gene3D" id="3.40.50.200">
    <property type="entry name" value="Peptidase S8/S53 domain"/>
    <property type="match status" value="1"/>
</dbReference>
<dbReference type="Pfam" id="PF00082">
    <property type="entry name" value="Peptidase_S8"/>
    <property type="match status" value="1"/>
</dbReference>
<dbReference type="GO" id="GO:0046872">
    <property type="term" value="F:metal ion binding"/>
    <property type="evidence" value="ECO:0007669"/>
    <property type="project" value="UniProtKB-KW"/>
</dbReference>
<evidence type="ECO:0000256" key="2">
    <source>
        <dbReference type="ARBA" id="ARBA00022670"/>
    </source>
</evidence>
<evidence type="ECO:0000259" key="10">
    <source>
        <dbReference type="PROSITE" id="PS51695"/>
    </source>
</evidence>
<evidence type="ECO:0000256" key="4">
    <source>
        <dbReference type="ARBA" id="ARBA00022801"/>
    </source>
</evidence>
<dbReference type="PANTHER" id="PTHR14218">
    <property type="entry name" value="PROTEASE S8 TRIPEPTIDYL PEPTIDASE I CLN2"/>
    <property type="match status" value="1"/>
</dbReference>
<dbReference type="PROSITE" id="PS51695">
    <property type="entry name" value="SEDOLISIN"/>
    <property type="match status" value="1"/>
</dbReference>
<organism evidence="11 12">
    <name type="scientific">Petropleomorpha daqingensis</name>
    <dbReference type="NCBI Taxonomy" id="2026353"/>
    <lineage>
        <taxon>Bacteria</taxon>
        <taxon>Bacillati</taxon>
        <taxon>Actinomycetota</taxon>
        <taxon>Actinomycetes</taxon>
        <taxon>Geodermatophilales</taxon>
        <taxon>Geodermatophilaceae</taxon>
        <taxon>Petropleomorpha</taxon>
    </lineage>
</organism>
<accession>A0A853CG28</accession>
<keyword evidence="4" id="KW-0378">Hydrolase</keyword>
<comment type="caution">
    <text evidence="8">Lacks conserved residue(s) required for the propagation of feature annotation.</text>
</comment>
<dbReference type="Proteomes" id="UP000541969">
    <property type="component" value="Unassembled WGS sequence"/>
</dbReference>
<dbReference type="RefSeq" id="WP_179716163.1">
    <property type="nucleotide sequence ID" value="NZ_JACBZT010000001.1"/>
</dbReference>
<dbReference type="InterPro" id="IPR015366">
    <property type="entry name" value="S53_propep"/>
</dbReference>
<dbReference type="Pfam" id="PF09286">
    <property type="entry name" value="Pro-kuma_activ"/>
    <property type="match status" value="1"/>
</dbReference>
<name>A0A853CG28_9ACTN</name>
<evidence type="ECO:0000256" key="1">
    <source>
        <dbReference type="ARBA" id="ARBA00001913"/>
    </source>
</evidence>
<comment type="cofactor">
    <cofactor evidence="1">
        <name>Ca(2+)</name>
        <dbReference type="ChEBI" id="CHEBI:29108"/>
    </cofactor>
</comment>
<dbReference type="InterPro" id="IPR050819">
    <property type="entry name" value="Tripeptidyl-peptidase_I"/>
</dbReference>
<dbReference type="InterPro" id="IPR036852">
    <property type="entry name" value="Peptidase_S8/S53_dom_sf"/>
</dbReference>
<keyword evidence="12" id="KW-1185">Reference proteome</keyword>
<feature type="region of interest" description="Disordered" evidence="9">
    <location>
        <begin position="1"/>
        <end position="24"/>
    </location>
</feature>
<gene>
    <name evidence="11" type="ORF">GGQ55_001800</name>
</gene>
<evidence type="ECO:0000256" key="7">
    <source>
        <dbReference type="ARBA" id="ARBA00023145"/>
    </source>
</evidence>
<evidence type="ECO:0000256" key="6">
    <source>
        <dbReference type="ARBA" id="ARBA00022837"/>
    </source>
</evidence>
<evidence type="ECO:0000256" key="8">
    <source>
        <dbReference type="PROSITE-ProRule" id="PRU01240"/>
    </source>
</evidence>
<comment type="similarity">
    <text evidence="8">Belongs to the peptidase S8 family.</text>
</comment>
<comment type="caution">
    <text evidence="11">The sequence shown here is derived from an EMBL/GenBank/DDBJ whole genome shotgun (WGS) entry which is preliminary data.</text>
</comment>
<dbReference type="InterPro" id="IPR000209">
    <property type="entry name" value="Peptidase_S8/S53_dom"/>
</dbReference>
<evidence type="ECO:0000256" key="3">
    <source>
        <dbReference type="ARBA" id="ARBA00022723"/>
    </source>
</evidence>
<feature type="domain" description="Peptidase S53" evidence="10">
    <location>
        <begin position="153"/>
        <end position="505"/>
    </location>
</feature>
<dbReference type="CDD" id="cd04056">
    <property type="entry name" value="Peptidases_S53"/>
    <property type="match status" value="1"/>
</dbReference>
<keyword evidence="7" id="KW-0865">Zymogen</keyword>
<evidence type="ECO:0000313" key="11">
    <source>
        <dbReference type="EMBL" id="NYJ05522.1"/>
    </source>
</evidence>
<dbReference type="SUPFAM" id="SSF54897">
    <property type="entry name" value="Protease propeptides/inhibitors"/>
    <property type="match status" value="1"/>
</dbReference>
<keyword evidence="6" id="KW-0106">Calcium</keyword>
<dbReference type="EMBL" id="JACBZT010000001">
    <property type="protein sequence ID" value="NYJ05522.1"/>
    <property type="molecule type" value="Genomic_DNA"/>
</dbReference>
<dbReference type="AlphaFoldDB" id="A0A853CG28"/>
<keyword evidence="3" id="KW-0479">Metal-binding</keyword>
<keyword evidence="2" id="KW-0645">Protease</keyword>
<dbReference type="PANTHER" id="PTHR14218:SF15">
    <property type="entry name" value="TRIPEPTIDYL-PEPTIDASE 1"/>
    <property type="match status" value="1"/>
</dbReference>
<dbReference type="InterPro" id="IPR030400">
    <property type="entry name" value="Sedolisin_dom"/>
</dbReference>
<evidence type="ECO:0000256" key="9">
    <source>
        <dbReference type="SAM" id="MobiDB-lite"/>
    </source>
</evidence>
<keyword evidence="5" id="KW-0720">Serine protease</keyword>
<dbReference type="PROSITE" id="PS51892">
    <property type="entry name" value="SUBTILASE"/>
    <property type="match status" value="1"/>
</dbReference>